<sequence length="297" mass="34418">MHGIILRWKVENKDHHCLLRDYLRNVKEISRQALTAVKQHGELRVNDEEVTVRALLHEGDEVTVVFPPEERSDGMEGRQIPLSIVYEDEHILVINKQPNLPTIPSIYHPNRSLANGVLYYYDVNNIPSTFHAVNRLDRDTSGLLIVAKHRYAHDLFSRQQKLGKVKRTYLAVVHNIMERIDGTINAPIGRKEDSIIEREVRKDGQEAVTNFKVIRYLKKETVVRLILETGRTHQIRVHMASIGHPLLGDDLYGGSIEKISRQALHSWKLQFFHPFLQRELNFSVEPPEDMNKLINEL</sequence>
<dbReference type="GO" id="GO:0003723">
    <property type="term" value="F:RNA binding"/>
    <property type="evidence" value="ECO:0007669"/>
    <property type="project" value="UniProtKB-KW"/>
</dbReference>
<protein>
    <recommendedName>
        <fullName evidence="6">Pseudouridine synthase</fullName>
        <ecNumber evidence="6">5.4.99.-</ecNumber>
    </recommendedName>
</protein>
<dbReference type="InterPro" id="IPR006145">
    <property type="entry name" value="PsdUridine_synth_RsuA/RluA"/>
</dbReference>
<evidence type="ECO:0000256" key="1">
    <source>
        <dbReference type="ARBA" id="ARBA00000073"/>
    </source>
</evidence>
<comment type="similarity">
    <text evidence="2 6">Belongs to the pseudouridine synthase RluA family.</text>
</comment>
<dbReference type="PROSITE" id="PS01129">
    <property type="entry name" value="PSI_RLU"/>
    <property type="match status" value="1"/>
</dbReference>
<dbReference type="FunFam" id="3.30.2350.10:FF:000005">
    <property type="entry name" value="Pseudouridine synthase"/>
    <property type="match status" value="1"/>
</dbReference>
<gene>
    <name evidence="8" type="ORF">BKP37_17970</name>
</gene>
<dbReference type="SUPFAM" id="SSF55120">
    <property type="entry name" value="Pseudouridine synthase"/>
    <property type="match status" value="1"/>
</dbReference>
<evidence type="ECO:0000313" key="8">
    <source>
        <dbReference type="EMBL" id="OIJ10426.1"/>
    </source>
</evidence>
<dbReference type="InterPro" id="IPR050188">
    <property type="entry name" value="RluA_PseudoU_synthase"/>
</dbReference>
<dbReference type="InterPro" id="IPR006225">
    <property type="entry name" value="PsdUridine_synth_RluC/D"/>
</dbReference>
<dbReference type="CDD" id="cd02869">
    <property type="entry name" value="PseudoU_synth_RluA_like"/>
    <property type="match status" value="1"/>
</dbReference>
<dbReference type="Proteomes" id="UP000179524">
    <property type="component" value="Unassembled WGS sequence"/>
</dbReference>
<keyword evidence="5" id="KW-0694">RNA-binding</keyword>
<comment type="caution">
    <text evidence="8">The sequence shown here is derived from an EMBL/GenBank/DDBJ whole genome shotgun (WGS) entry which is preliminary data.</text>
</comment>
<dbReference type="PROSITE" id="PS50889">
    <property type="entry name" value="S4"/>
    <property type="match status" value="1"/>
</dbReference>
<feature type="active site" evidence="4">
    <location>
        <position position="137"/>
    </location>
</feature>
<evidence type="ECO:0000256" key="2">
    <source>
        <dbReference type="ARBA" id="ARBA00010876"/>
    </source>
</evidence>
<dbReference type="PANTHER" id="PTHR21600">
    <property type="entry name" value="MITOCHONDRIAL RNA PSEUDOURIDINE SYNTHASE"/>
    <property type="match status" value="1"/>
</dbReference>
<dbReference type="PANTHER" id="PTHR21600:SF35">
    <property type="entry name" value="PSEUDOURIDINE SYNTHASE"/>
    <property type="match status" value="1"/>
</dbReference>
<dbReference type="GO" id="GO:0140098">
    <property type="term" value="F:catalytic activity, acting on RNA"/>
    <property type="evidence" value="ECO:0007669"/>
    <property type="project" value="UniProtKB-ARBA"/>
</dbReference>
<evidence type="ECO:0000256" key="3">
    <source>
        <dbReference type="ARBA" id="ARBA00023235"/>
    </source>
</evidence>
<feature type="domain" description="Pseudouridine synthase RsuA/RluA-like" evidence="7">
    <location>
        <begin position="90"/>
        <end position="241"/>
    </location>
</feature>
<name>A0A1S2LDI3_9BACI</name>
<dbReference type="EMBL" id="MLQR01000050">
    <property type="protein sequence ID" value="OIJ10426.1"/>
    <property type="molecule type" value="Genomic_DNA"/>
</dbReference>
<proteinExistence type="inferred from homology"/>
<comment type="function">
    <text evidence="6">Responsible for synthesis of pseudouridine from uracil.</text>
</comment>
<evidence type="ECO:0000313" key="9">
    <source>
        <dbReference type="Proteomes" id="UP000179524"/>
    </source>
</evidence>
<dbReference type="Gene3D" id="3.30.2350.10">
    <property type="entry name" value="Pseudouridine synthase"/>
    <property type="match status" value="1"/>
</dbReference>
<dbReference type="GO" id="GO:0009982">
    <property type="term" value="F:pseudouridine synthase activity"/>
    <property type="evidence" value="ECO:0007669"/>
    <property type="project" value="InterPro"/>
</dbReference>
<dbReference type="GO" id="GO:0000455">
    <property type="term" value="P:enzyme-directed rRNA pseudouridine synthesis"/>
    <property type="evidence" value="ECO:0007669"/>
    <property type="project" value="TreeGrafter"/>
</dbReference>
<dbReference type="InterPro" id="IPR020103">
    <property type="entry name" value="PsdUridine_synth_cat_dom_sf"/>
</dbReference>
<organism evidence="8 9">
    <name type="scientific">Anaerobacillus alkalilacustris</name>
    <dbReference type="NCBI Taxonomy" id="393763"/>
    <lineage>
        <taxon>Bacteria</taxon>
        <taxon>Bacillati</taxon>
        <taxon>Bacillota</taxon>
        <taxon>Bacilli</taxon>
        <taxon>Bacillales</taxon>
        <taxon>Bacillaceae</taxon>
        <taxon>Anaerobacillus</taxon>
    </lineage>
</organism>
<reference evidence="8 9" key="1">
    <citation type="submission" date="2016-10" db="EMBL/GenBank/DDBJ databases">
        <title>Draft genome sequences of four alkaliphilic bacteria belonging to the Anaerobacillus genus.</title>
        <authorList>
            <person name="Bassil N.M."/>
            <person name="Lloyd J.R."/>
        </authorList>
    </citation>
    <scope>NUCLEOTIDE SEQUENCE [LARGE SCALE GENOMIC DNA]</scope>
    <source>
        <strain evidence="8 9">DSM 18345</strain>
    </source>
</reference>
<dbReference type="Pfam" id="PF00849">
    <property type="entry name" value="PseudoU_synth_2"/>
    <property type="match status" value="1"/>
</dbReference>
<keyword evidence="9" id="KW-1185">Reference proteome</keyword>
<dbReference type="InterPro" id="IPR006224">
    <property type="entry name" value="PsdUridine_synth_RluA-like_CS"/>
</dbReference>
<accession>A0A1S2LDI3</accession>
<comment type="catalytic activity">
    <reaction evidence="1 6">
        <text>a uridine in RNA = a pseudouridine in RNA</text>
        <dbReference type="Rhea" id="RHEA:48348"/>
        <dbReference type="Rhea" id="RHEA-COMP:12068"/>
        <dbReference type="Rhea" id="RHEA-COMP:12069"/>
        <dbReference type="ChEBI" id="CHEBI:65314"/>
        <dbReference type="ChEBI" id="CHEBI:65315"/>
    </reaction>
</comment>
<evidence type="ECO:0000256" key="4">
    <source>
        <dbReference type="PIRSR" id="PIRSR606225-1"/>
    </source>
</evidence>
<evidence type="ECO:0000256" key="5">
    <source>
        <dbReference type="PROSITE-ProRule" id="PRU00182"/>
    </source>
</evidence>
<dbReference type="NCBIfam" id="TIGR00005">
    <property type="entry name" value="rluA_subfam"/>
    <property type="match status" value="1"/>
</dbReference>
<evidence type="ECO:0000256" key="6">
    <source>
        <dbReference type="RuleBase" id="RU362028"/>
    </source>
</evidence>
<dbReference type="OrthoDB" id="9807829at2"/>
<dbReference type="EC" id="5.4.99.-" evidence="6"/>
<keyword evidence="3 6" id="KW-0413">Isomerase</keyword>
<dbReference type="RefSeq" id="WP_071310999.1">
    <property type="nucleotide sequence ID" value="NZ_MLQR01000050.1"/>
</dbReference>
<evidence type="ECO:0000259" key="7">
    <source>
        <dbReference type="Pfam" id="PF00849"/>
    </source>
</evidence>
<dbReference type="AlphaFoldDB" id="A0A1S2LDI3"/>